<dbReference type="Proteomes" id="UP001632037">
    <property type="component" value="Unassembled WGS sequence"/>
</dbReference>
<organism evidence="3 4">
    <name type="scientific">Phytophthora oleae</name>
    <dbReference type="NCBI Taxonomy" id="2107226"/>
    <lineage>
        <taxon>Eukaryota</taxon>
        <taxon>Sar</taxon>
        <taxon>Stramenopiles</taxon>
        <taxon>Oomycota</taxon>
        <taxon>Peronosporomycetes</taxon>
        <taxon>Peronosporales</taxon>
        <taxon>Peronosporaceae</taxon>
        <taxon>Phytophthora</taxon>
    </lineage>
</organism>
<keyword evidence="4" id="KW-1185">Reference proteome</keyword>
<dbReference type="AlphaFoldDB" id="A0ABD3F1C6"/>
<dbReference type="Gene3D" id="3.40.50.1820">
    <property type="entry name" value="alpha/beta hydrolase"/>
    <property type="match status" value="1"/>
</dbReference>
<dbReference type="Pfam" id="PF05057">
    <property type="entry name" value="DUF676"/>
    <property type="match status" value="1"/>
</dbReference>
<dbReference type="PANTHER" id="PTHR12482">
    <property type="entry name" value="LIPASE ROG1-RELATED-RELATED"/>
    <property type="match status" value="1"/>
</dbReference>
<comment type="caution">
    <text evidence="3">The sequence shown here is derived from an EMBL/GenBank/DDBJ whole genome shotgun (WGS) entry which is preliminary data.</text>
</comment>
<sequence length="606" mass="67656">MRSPRRSATDDAQLQCATHLVVLQHGLLGSKHDFARFVEIFRSQFQSDELYLHSGESNATSFFQTYDGVDLGGERLADEIQQLAAQMPKLQKLSMIGHSLGGLYNRYCIGLLLSRGFFDKIEPMNFVTLATPHLGIRRPRRGATNVVFNALMPKIFSRTGAQLTLMDAANEETQKLSKASATCLSKDFHPAEFDLKGSLLISLPASSKNHDDQEAFGLYDCSLSDRKLRVFENKESTLKFEVDLSCADVKILLPSGKRIGDGANFYSSFIGWGESGEDQEKPDVFGNFDIQIRSESSTGKASEANLCVLRIPEEDVHRDWRWLVALSNASFGVRCATLSDGVKETKPRESTTPPLLSCLTRGQFMQALQLFKVRTLYSSIFFDMQVPYTCAAVRAYNPYRLTAKELVMSPIYTHIVFDSLKSARKLRDTIPLKVKRLAMKYMMPNHATLASPSHEEERPQSDQDVENSGVSSASSSRSTRRHASDPGRKSGSTFTDSGRHRHLFSRHRGKTVGSLPSQRSGGSRPEPFVEGDVILDQLPYAFTADAEQDELRGMLLSVQSVGWRRIDVMFGGIMSHEHIIAKRARLDKPLESGVDVVHHVMDTFLV</sequence>
<feature type="compositionally biased region" description="Basic residues" evidence="1">
    <location>
        <begin position="499"/>
        <end position="510"/>
    </location>
</feature>
<name>A0ABD3F1C6_9STRA</name>
<dbReference type="SUPFAM" id="SSF53474">
    <property type="entry name" value="alpha/beta-Hydrolases"/>
    <property type="match status" value="1"/>
</dbReference>
<dbReference type="PANTHER" id="PTHR12482:SF62">
    <property type="entry name" value="LIPASE ROG1-RELATED"/>
    <property type="match status" value="1"/>
</dbReference>
<dbReference type="InterPro" id="IPR044294">
    <property type="entry name" value="Lipase-like"/>
</dbReference>
<accession>A0ABD3F1C6</accession>
<dbReference type="InterPro" id="IPR029058">
    <property type="entry name" value="AB_hydrolase_fold"/>
</dbReference>
<gene>
    <name evidence="3" type="ORF">V7S43_014834</name>
</gene>
<feature type="region of interest" description="Disordered" evidence="1">
    <location>
        <begin position="449"/>
        <end position="529"/>
    </location>
</feature>
<reference evidence="3 4" key="1">
    <citation type="submission" date="2024-09" db="EMBL/GenBank/DDBJ databases">
        <title>Genome sequencing and assembly of Phytophthora oleae, isolate VK10A, causative agent of rot of olive drupes.</title>
        <authorList>
            <person name="Conti Taguali S."/>
            <person name="Riolo M."/>
            <person name="La Spada F."/>
            <person name="Cacciola S.O."/>
            <person name="Dionisio G."/>
        </authorList>
    </citation>
    <scope>NUCLEOTIDE SEQUENCE [LARGE SCALE GENOMIC DNA]</scope>
    <source>
        <strain evidence="3 4">VK10A</strain>
    </source>
</reference>
<proteinExistence type="predicted"/>
<evidence type="ECO:0000259" key="2">
    <source>
        <dbReference type="Pfam" id="PF05057"/>
    </source>
</evidence>
<evidence type="ECO:0000313" key="4">
    <source>
        <dbReference type="Proteomes" id="UP001632037"/>
    </source>
</evidence>
<dbReference type="InterPro" id="IPR007751">
    <property type="entry name" value="DUF676_lipase-like"/>
</dbReference>
<evidence type="ECO:0000256" key="1">
    <source>
        <dbReference type="SAM" id="MobiDB-lite"/>
    </source>
</evidence>
<dbReference type="EMBL" id="JBIMZQ010000042">
    <property type="protein sequence ID" value="KAL3660306.1"/>
    <property type="molecule type" value="Genomic_DNA"/>
</dbReference>
<feature type="domain" description="DUF676" evidence="2">
    <location>
        <begin position="17"/>
        <end position="180"/>
    </location>
</feature>
<protein>
    <recommendedName>
        <fullName evidence="2">DUF676 domain-containing protein</fullName>
    </recommendedName>
</protein>
<evidence type="ECO:0000313" key="3">
    <source>
        <dbReference type="EMBL" id="KAL3660306.1"/>
    </source>
</evidence>